<evidence type="ECO:0000256" key="3">
    <source>
        <dbReference type="ARBA" id="ARBA00023163"/>
    </source>
</evidence>
<dbReference type="Proteomes" id="UP000033393">
    <property type="component" value="Unassembled WGS sequence"/>
</dbReference>
<dbReference type="EMBL" id="JYJG01000030">
    <property type="protein sequence ID" value="KJK51598.1"/>
    <property type="molecule type" value="Genomic_DNA"/>
</dbReference>
<keyword evidence="3" id="KW-0804">Transcription</keyword>
<dbReference type="PROSITE" id="PS50043">
    <property type="entry name" value="HTH_LUXR_2"/>
    <property type="match status" value="1"/>
</dbReference>
<protein>
    <recommendedName>
        <fullName evidence="4">HTH luxR-type domain-containing protein</fullName>
    </recommendedName>
</protein>
<evidence type="ECO:0000313" key="5">
    <source>
        <dbReference type="EMBL" id="KJK51598.1"/>
    </source>
</evidence>
<dbReference type="AlphaFoldDB" id="A0A0F0HD85"/>
<keyword evidence="6" id="KW-1185">Reference proteome</keyword>
<comment type="caution">
    <text evidence="5">The sequence shown here is derived from an EMBL/GenBank/DDBJ whole genome shotgun (WGS) entry which is preliminary data.</text>
</comment>
<keyword evidence="2" id="KW-0238">DNA-binding</keyword>
<dbReference type="SMART" id="SM00421">
    <property type="entry name" value="HTH_LUXR"/>
    <property type="match status" value="1"/>
</dbReference>
<dbReference type="PANTHER" id="PTHR44688:SF16">
    <property type="entry name" value="DNA-BINDING TRANSCRIPTIONAL ACTIVATOR DEVR_DOSR"/>
    <property type="match status" value="1"/>
</dbReference>
<dbReference type="PATRIC" id="fig|68170.10.peg.6580"/>
<evidence type="ECO:0000313" key="6">
    <source>
        <dbReference type="Proteomes" id="UP000033393"/>
    </source>
</evidence>
<sequence length="465" mass="47757">MVRGEAKMTAVAAELAWREGDTASAIETADRILTEGTDQDCLAAGVAAAAAAADGALFDAAARWRVIAGSLSGAPGVAAAARAALAACLAGDLSSAAEDLAAARARLSGAAPRGLTVLLDGVDAALEAVRGSFAPAARKLAGLAAATVPADPMAAEQWGDLAVTALVAGGHDASAAELLAMFADRPTPRRHLLTAWLHLRAGRLAAARTEIAACTTPVLRRDAVLAAAVTIGLARRAGDDEALRATWRRVAPVVAGVDVEPLLLDAWGELSAGAGSAFERDTIVDAMTTAVGRVGAAWCVETDNWWRVQRAVVAGDTSLVVELTVEPRASAARMWASILTGDVNPVAVTEVADLLAHAGHPWDAMALCGAAAARMSNPADARELLSTGRALRARIGTEDNGPGDGLSKRERAVGELLLEGMTHKEIGARLYISPKTVEQHVAKIRQKLAVGGRAELIASLRARLA</sequence>
<gene>
    <name evidence="5" type="ORF">UK23_06405</name>
</gene>
<dbReference type="CDD" id="cd06170">
    <property type="entry name" value="LuxR_C_like"/>
    <property type="match status" value="1"/>
</dbReference>
<organism evidence="5 6">
    <name type="scientific">Lentzea aerocolonigenes</name>
    <name type="common">Lechevalieria aerocolonigenes</name>
    <name type="synonym">Saccharothrix aerocolonigenes</name>
    <dbReference type="NCBI Taxonomy" id="68170"/>
    <lineage>
        <taxon>Bacteria</taxon>
        <taxon>Bacillati</taxon>
        <taxon>Actinomycetota</taxon>
        <taxon>Actinomycetes</taxon>
        <taxon>Pseudonocardiales</taxon>
        <taxon>Pseudonocardiaceae</taxon>
        <taxon>Lentzea</taxon>
    </lineage>
</organism>
<dbReference type="InterPro" id="IPR016032">
    <property type="entry name" value="Sig_transdc_resp-reg_C-effctor"/>
</dbReference>
<dbReference type="InterPro" id="IPR036388">
    <property type="entry name" value="WH-like_DNA-bd_sf"/>
</dbReference>
<evidence type="ECO:0000259" key="4">
    <source>
        <dbReference type="PROSITE" id="PS50043"/>
    </source>
</evidence>
<proteinExistence type="predicted"/>
<keyword evidence="1" id="KW-0805">Transcription regulation</keyword>
<evidence type="ECO:0000256" key="1">
    <source>
        <dbReference type="ARBA" id="ARBA00023015"/>
    </source>
</evidence>
<reference evidence="5 6" key="1">
    <citation type="submission" date="2015-02" db="EMBL/GenBank/DDBJ databases">
        <authorList>
            <person name="Ju K.-S."/>
            <person name="Doroghazi J.R."/>
            <person name="Metcalf W."/>
        </authorList>
    </citation>
    <scope>NUCLEOTIDE SEQUENCE [LARGE SCALE GENOMIC DNA]</scope>
    <source>
        <strain evidence="5 6">NRRL B-16140</strain>
    </source>
</reference>
<dbReference type="GO" id="GO:0006355">
    <property type="term" value="P:regulation of DNA-templated transcription"/>
    <property type="evidence" value="ECO:0007669"/>
    <property type="project" value="InterPro"/>
</dbReference>
<accession>A0A0F0HD85</accession>
<dbReference type="PANTHER" id="PTHR44688">
    <property type="entry name" value="DNA-BINDING TRANSCRIPTIONAL ACTIVATOR DEVR_DOSR"/>
    <property type="match status" value="1"/>
</dbReference>
<name>A0A0F0HD85_LENAE</name>
<dbReference type="Gene3D" id="1.10.10.10">
    <property type="entry name" value="Winged helix-like DNA-binding domain superfamily/Winged helix DNA-binding domain"/>
    <property type="match status" value="1"/>
</dbReference>
<dbReference type="Pfam" id="PF00196">
    <property type="entry name" value="GerE"/>
    <property type="match status" value="1"/>
</dbReference>
<dbReference type="SUPFAM" id="SSF46894">
    <property type="entry name" value="C-terminal effector domain of the bipartite response regulators"/>
    <property type="match status" value="1"/>
</dbReference>
<dbReference type="InterPro" id="IPR000792">
    <property type="entry name" value="Tscrpt_reg_LuxR_C"/>
</dbReference>
<dbReference type="PRINTS" id="PR00038">
    <property type="entry name" value="HTHLUXR"/>
</dbReference>
<evidence type="ECO:0000256" key="2">
    <source>
        <dbReference type="ARBA" id="ARBA00023125"/>
    </source>
</evidence>
<dbReference type="GO" id="GO:0003677">
    <property type="term" value="F:DNA binding"/>
    <property type="evidence" value="ECO:0007669"/>
    <property type="project" value="UniProtKB-KW"/>
</dbReference>
<feature type="domain" description="HTH luxR-type" evidence="4">
    <location>
        <begin position="399"/>
        <end position="464"/>
    </location>
</feature>